<evidence type="ECO:0000256" key="1">
    <source>
        <dbReference type="SAM" id="Coils"/>
    </source>
</evidence>
<dbReference type="STRING" id="694429.Pyrfu_0738"/>
<keyword evidence="1" id="KW-0175">Coiled coil</keyword>
<keyword evidence="3" id="KW-1185">Reference proteome</keyword>
<evidence type="ECO:0000313" key="2">
    <source>
        <dbReference type="EMBL" id="AEM38607.1"/>
    </source>
</evidence>
<proteinExistence type="predicted"/>
<dbReference type="AlphaFoldDB" id="G0EDC2"/>
<reference evidence="2 3" key="1">
    <citation type="journal article" date="2011" name="Stand. Genomic Sci.">
        <title>Complete genome sequence of the hyperthermophilic chemolithoautotroph Pyrolobus fumarii type strain (1A).</title>
        <authorList>
            <person name="Anderson I."/>
            <person name="Goker M."/>
            <person name="Nolan M."/>
            <person name="Lucas S."/>
            <person name="Hammon N."/>
            <person name="Deshpande S."/>
            <person name="Cheng J.F."/>
            <person name="Tapia R."/>
            <person name="Han C."/>
            <person name="Goodwin L."/>
            <person name="Pitluck S."/>
            <person name="Huntemann M."/>
            <person name="Liolios K."/>
            <person name="Ivanova N."/>
            <person name="Pagani I."/>
            <person name="Mavromatis K."/>
            <person name="Ovchinikova G."/>
            <person name="Pati A."/>
            <person name="Chen A."/>
            <person name="Palaniappan K."/>
            <person name="Land M."/>
            <person name="Hauser L."/>
            <person name="Brambilla E.M."/>
            <person name="Huber H."/>
            <person name="Yasawong M."/>
            <person name="Rohde M."/>
            <person name="Spring S."/>
            <person name="Abt B."/>
            <person name="Sikorski J."/>
            <person name="Wirth R."/>
            <person name="Detter J.C."/>
            <person name="Woyke T."/>
            <person name="Bristow J."/>
            <person name="Eisen J.A."/>
            <person name="Markowitz V."/>
            <person name="Hugenholtz P."/>
            <person name="Kyrpides N.C."/>
            <person name="Klenk H.P."/>
            <person name="Lapidus A."/>
        </authorList>
    </citation>
    <scope>NUCLEOTIDE SEQUENCE [LARGE SCALE GENOMIC DNA]</scope>
    <source>
        <strain evidence="3">DSM 11204 / 1A</strain>
    </source>
</reference>
<dbReference type="Proteomes" id="UP000001037">
    <property type="component" value="Chromosome"/>
</dbReference>
<evidence type="ECO:0000313" key="3">
    <source>
        <dbReference type="Proteomes" id="UP000001037"/>
    </source>
</evidence>
<feature type="coiled-coil region" evidence="1">
    <location>
        <begin position="306"/>
        <end position="504"/>
    </location>
</feature>
<gene>
    <name evidence="2" type="ordered locus">Pyrfu_0738</name>
</gene>
<dbReference type="KEGG" id="pfm:Pyrfu_0738"/>
<dbReference type="InParanoid" id="G0EDC2"/>
<protein>
    <submittedName>
        <fullName evidence="2">Uncharacterized protein</fullName>
    </submittedName>
</protein>
<dbReference type="eggNOG" id="arCOG01937">
    <property type="taxonomic scope" value="Archaea"/>
</dbReference>
<organism evidence="2 3">
    <name type="scientific">Pyrolobus fumarii (strain DSM 11204 / 1A)</name>
    <dbReference type="NCBI Taxonomy" id="694429"/>
    <lineage>
        <taxon>Archaea</taxon>
        <taxon>Thermoproteota</taxon>
        <taxon>Thermoprotei</taxon>
        <taxon>Desulfurococcales</taxon>
        <taxon>Pyrodictiaceae</taxon>
        <taxon>Pyrolobus</taxon>
    </lineage>
</organism>
<sequence>MVSTRAVLVAAALLAALLVTVAAPMLEASSVDERAKLEAKARAAQLLLERLSESVKLPDELRDKIDAILAVNVSEANTTTLEWIVSEAHRVFTEVRQLLNTTGEEAGVVLERLKTVVLERLEMISERLGIRIPDDVKARIVKASSLEELFEATTEAHEEILEAAAEHALNATVEVLEGTRVEEKALRATYRVVSKAVAVLERVYKLLEERGASPEAIEAVRTALQHLIKAKEALANVTINATGGALNETRLAERILEEIGELRDELHELKDRYPNVTAIDRLLERLDRLEKSVLEKGVTAATLAELREIKVKVKLLERTLDRIDELREEISELRAKIEELRAKLNATDAPERYRARIQQLLDHAEHLLMKAEDELERGAVLAAAELIGRAREALKLAEKLLEKVERISEELDELRKELEELQAKLQDIRAKLEQVIDEVPERVAKMLERMLSKAESMLGDAQRLIEEGKAVEAKKLLAAAHRLVDRLEDALDHALNHIEHHKEHHEEHHKEHD</sequence>
<dbReference type="EMBL" id="CP002838">
    <property type="protein sequence ID" value="AEM38607.1"/>
    <property type="molecule type" value="Genomic_DNA"/>
</dbReference>
<name>G0EDC2_PYRF1</name>
<dbReference type="Gene3D" id="1.20.58.60">
    <property type="match status" value="1"/>
</dbReference>
<dbReference type="HOGENOM" id="CLU_530648_0_0_2"/>
<accession>G0EDC2</accession>